<proteinExistence type="predicted"/>
<organism evidence="1">
    <name type="scientific">Arundo donax</name>
    <name type="common">Giant reed</name>
    <name type="synonym">Donax arundinaceus</name>
    <dbReference type="NCBI Taxonomy" id="35708"/>
    <lineage>
        <taxon>Eukaryota</taxon>
        <taxon>Viridiplantae</taxon>
        <taxon>Streptophyta</taxon>
        <taxon>Embryophyta</taxon>
        <taxon>Tracheophyta</taxon>
        <taxon>Spermatophyta</taxon>
        <taxon>Magnoliopsida</taxon>
        <taxon>Liliopsida</taxon>
        <taxon>Poales</taxon>
        <taxon>Poaceae</taxon>
        <taxon>PACMAD clade</taxon>
        <taxon>Arundinoideae</taxon>
        <taxon>Arundineae</taxon>
        <taxon>Arundo</taxon>
    </lineage>
</organism>
<sequence length="41" mass="4789">MLLLFSKYASFVKSVKHWFCARTCGQFTQPHLCRTHLSVIC</sequence>
<evidence type="ECO:0000313" key="1">
    <source>
        <dbReference type="EMBL" id="JAD26700.1"/>
    </source>
</evidence>
<name>A0A0A8YPG5_ARUDO</name>
<protein>
    <submittedName>
        <fullName evidence="1">Uncharacterized protein</fullName>
    </submittedName>
</protein>
<accession>A0A0A8YPG5</accession>
<dbReference type="AlphaFoldDB" id="A0A0A8YPG5"/>
<dbReference type="EMBL" id="GBRH01271195">
    <property type="protein sequence ID" value="JAD26700.1"/>
    <property type="molecule type" value="Transcribed_RNA"/>
</dbReference>
<reference evidence="1" key="1">
    <citation type="submission" date="2014-09" db="EMBL/GenBank/DDBJ databases">
        <authorList>
            <person name="Magalhaes I.L.F."/>
            <person name="Oliveira U."/>
            <person name="Santos F.R."/>
            <person name="Vidigal T.H.D.A."/>
            <person name="Brescovit A.D."/>
            <person name="Santos A.J."/>
        </authorList>
    </citation>
    <scope>NUCLEOTIDE SEQUENCE</scope>
    <source>
        <tissue evidence="1">Shoot tissue taken approximately 20 cm above the soil surface</tissue>
    </source>
</reference>
<reference evidence="1" key="2">
    <citation type="journal article" date="2015" name="Data Brief">
        <title>Shoot transcriptome of the giant reed, Arundo donax.</title>
        <authorList>
            <person name="Barrero R.A."/>
            <person name="Guerrero F.D."/>
            <person name="Moolhuijzen P."/>
            <person name="Goolsby J.A."/>
            <person name="Tidwell J."/>
            <person name="Bellgard S.E."/>
            <person name="Bellgard M.I."/>
        </authorList>
    </citation>
    <scope>NUCLEOTIDE SEQUENCE</scope>
    <source>
        <tissue evidence="1">Shoot tissue taken approximately 20 cm above the soil surface</tissue>
    </source>
</reference>